<reference evidence="1 2" key="1">
    <citation type="submission" date="2020-04" db="EMBL/GenBank/DDBJ databases">
        <authorList>
            <person name="Wallbank WR R."/>
            <person name="Pardo Diaz C."/>
            <person name="Kozak K."/>
            <person name="Martin S."/>
            <person name="Jiggins C."/>
            <person name="Moest M."/>
            <person name="Warren A I."/>
            <person name="Byers J.R.P. K."/>
            <person name="Montejo-Kovacevich G."/>
            <person name="Yen C E."/>
        </authorList>
    </citation>
    <scope>NUCLEOTIDE SEQUENCE [LARGE SCALE GENOMIC DNA]</scope>
</reference>
<dbReference type="Proteomes" id="UP000494106">
    <property type="component" value="Unassembled WGS sequence"/>
</dbReference>
<evidence type="ECO:0000313" key="1">
    <source>
        <dbReference type="EMBL" id="CAB3226466.1"/>
    </source>
</evidence>
<gene>
    <name evidence="1" type="ORF">APLA_LOCUS2893</name>
</gene>
<sequence>MATRTIWSNFTKFLKNLHTEQIAKLHAKNQHECDLLEDLRTYTIKRSAIEKSYSEVIRTEMDNLLLEKEL</sequence>
<dbReference type="Gene3D" id="1.20.1270.60">
    <property type="entry name" value="Arfaptin homology (AH) domain/BAR domain"/>
    <property type="match status" value="1"/>
</dbReference>
<dbReference type="AlphaFoldDB" id="A0A8S0Z0U7"/>
<accession>A0A8S0Z0U7</accession>
<comment type="caution">
    <text evidence="1">The sequence shown here is derived from an EMBL/GenBank/DDBJ whole genome shotgun (WGS) entry which is preliminary data.</text>
</comment>
<name>A0A8S0Z0U7_ARCPL</name>
<proteinExistence type="predicted"/>
<dbReference type="EMBL" id="CADEBC010000208">
    <property type="protein sequence ID" value="CAB3226466.1"/>
    <property type="molecule type" value="Genomic_DNA"/>
</dbReference>
<evidence type="ECO:0008006" key="3">
    <source>
        <dbReference type="Google" id="ProtNLM"/>
    </source>
</evidence>
<protein>
    <recommendedName>
        <fullName evidence="3">FCH domain-containing protein</fullName>
    </recommendedName>
</protein>
<dbReference type="SUPFAM" id="SSF103657">
    <property type="entry name" value="BAR/IMD domain-like"/>
    <property type="match status" value="1"/>
</dbReference>
<evidence type="ECO:0000313" key="2">
    <source>
        <dbReference type="Proteomes" id="UP000494106"/>
    </source>
</evidence>
<organism evidence="1 2">
    <name type="scientific">Arctia plantaginis</name>
    <name type="common">Wood tiger moth</name>
    <name type="synonym">Phalaena plantaginis</name>
    <dbReference type="NCBI Taxonomy" id="874455"/>
    <lineage>
        <taxon>Eukaryota</taxon>
        <taxon>Metazoa</taxon>
        <taxon>Ecdysozoa</taxon>
        <taxon>Arthropoda</taxon>
        <taxon>Hexapoda</taxon>
        <taxon>Insecta</taxon>
        <taxon>Pterygota</taxon>
        <taxon>Neoptera</taxon>
        <taxon>Endopterygota</taxon>
        <taxon>Lepidoptera</taxon>
        <taxon>Glossata</taxon>
        <taxon>Ditrysia</taxon>
        <taxon>Noctuoidea</taxon>
        <taxon>Erebidae</taxon>
        <taxon>Arctiinae</taxon>
        <taxon>Arctia</taxon>
    </lineage>
</organism>
<keyword evidence="2" id="KW-1185">Reference proteome</keyword>
<dbReference type="InterPro" id="IPR027267">
    <property type="entry name" value="AH/BAR_dom_sf"/>
</dbReference>
<dbReference type="OrthoDB" id="10065861at2759"/>